<dbReference type="PANTHER" id="PTHR14614">
    <property type="entry name" value="HEPATOCELLULAR CARCINOMA-ASSOCIATED ANTIGEN"/>
    <property type="match status" value="1"/>
</dbReference>
<dbReference type="Gene3D" id="3.40.50.150">
    <property type="entry name" value="Vaccinia Virus protein VP39"/>
    <property type="match status" value="1"/>
</dbReference>
<evidence type="ECO:0008006" key="3">
    <source>
        <dbReference type="Google" id="ProtNLM"/>
    </source>
</evidence>
<dbReference type="AlphaFoldDB" id="A0A6A6IFV6"/>
<evidence type="ECO:0000313" key="1">
    <source>
        <dbReference type="EMBL" id="KAF2249464.1"/>
    </source>
</evidence>
<evidence type="ECO:0000313" key="2">
    <source>
        <dbReference type="Proteomes" id="UP000800094"/>
    </source>
</evidence>
<dbReference type="RefSeq" id="XP_033684468.1">
    <property type="nucleotide sequence ID" value="XM_033823738.1"/>
</dbReference>
<dbReference type="InterPro" id="IPR019410">
    <property type="entry name" value="Methyltransf_16"/>
</dbReference>
<dbReference type="Proteomes" id="UP000800094">
    <property type="component" value="Unassembled WGS sequence"/>
</dbReference>
<keyword evidence="2" id="KW-1185">Reference proteome</keyword>
<dbReference type="EMBL" id="ML987195">
    <property type="protein sequence ID" value="KAF2249464.1"/>
    <property type="molecule type" value="Genomic_DNA"/>
</dbReference>
<dbReference type="GO" id="GO:0008757">
    <property type="term" value="F:S-adenosylmethionine-dependent methyltransferase activity"/>
    <property type="evidence" value="ECO:0007669"/>
    <property type="project" value="UniProtKB-ARBA"/>
</dbReference>
<gene>
    <name evidence="1" type="ORF">BU26DRAFT_427568</name>
</gene>
<proteinExistence type="predicted"/>
<dbReference type="InterPro" id="IPR029063">
    <property type="entry name" value="SAM-dependent_MTases_sf"/>
</dbReference>
<protein>
    <recommendedName>
        <fullName evidence="3">Nicotinamide N-methyltransferase</fullName>
    </recommendedName>
</protein>
<dbReference type="PANTHER" id="PTHR14614:SF104">
    <property type="entry name" value="N-METHYLTRANSFERASE, PUTATIVE (AFU_ORTHOLOGUE AFUA_1G17750)-RELATED"/>
    <property type="match status" value="1"/>
</dbReference>
<reference evidence="1" key="1">
    <citation type="journal article" date="2020" name="Stud. Mycol.">
        <title>101 Dothideomycetes genomes: a test case for predicting lifestyles and emergence of pathogens.</title>
        <authorList>
            <person name="Haridas S."/>
            <person name="Albert R."/>
            <person name="Binder M."/>
            <person name="Bloem J."/>
            <person name="Labutti K."/>
            <person name="Salamov A."/>
            <person name="Andreopoulos B."/>
            <person name="Baker S."/>
            <person name="Barry K."/>
            <person name="Bills G."/>
            <person name="Bluhm B."/>
            <person name="Cannon C."/>
            <person name="Castanera R."/>
            <person name="Culley D."/>
            <person name="Daum C."/>
            <person name="Ezra D."/>
            <person name="Gonzalez J."/>
            <person name="Henrissat B."/>
            <person name="Kuo A."/>
            <person name="Liang C."/>
            <person name="Lipzen A."/>
            <person name="Lutzoni F."/>
            <person name="Magnuson J."/>
            <person name="Mondo S."/>
            <person name="Nolan M."/>
            <person name="Ohm R."/>
            <person name="Pangilinan J."/>
            <person name="Park H.-J."/>
            <person name="Ramirez L."/>
            <person name="Alfaro M."/>
            <person name="Sun H."/>
            <person name="Tritt A."/>
            <person name="Yoshinaga Y."/>
            <person name="Zwiers L.-H."/>
            <person name="Turgeon B."/>
            <person name="Goodwin S."/>
            <person name="Spatafora J."/>
            <person name="Crous P."/>
            <person name="Grigoriev I."/>
        </authorList>
    </citation>
    <scope>NUCLEOTIDE SEQUENCE</scope>
    <source>
        <strain evidence="1">CBS 122368</strain>
    </source>
</reference>
<dbReference type="GO" id="GO:0005737">
    <property type="term" value="C:cytoplasm"/>
    <property type="evidence" value="ECO:0007669"/>
    <property type="project" value="TreeGrafter"/>
</dbReference>
<accession>A0A6A6IFV6</accession>
<dbReference type="SUPFAM" id="SSF53335">
    <property type="entry name" value="S-adenosyl-L-methionine-dependent methyltransferases"/>
    <property type="match status" value="2"/>
</dbReference>
<dbReference type="GeneID" id="54577068"/>
<organism evidence="1 2">
    <name type="scientific">Trematosphaeria pertusa</name>
    <dbReference type="NCBI Taxonomy" id="390896"/>
    <lineage>
        <taxon>Eukaryota</taxon>
        <taxon>Fungi</taxon>
        <taxon>Dikarya</taxon>
        <taxon>Ascomycota</taxon>
        <taxon>Pezizomycotina</taxon>
        <taxon>Dothideomycetes</taxon>
        <taxon>Pleosporomycetidae</taxon>
        <taxon>Pleosporales</taxon>
        <taxon>Massarineae</taxon>
        <taxon>Trematosphaeriaceae</taxon>
        <taxon>Trematosphaeria</taxon>
    </lineage>
</organism>
<dbReference type="OrthoDB" id="407325at2759"/>
<dbReference type="Pfam" id="PF10294">
    <property type="entry name" value="Methyltransf_16"/>
    <property type="match status" value="1"/>
</dbReference>
<sequence length="317" mass="35811">MLLPSLISLRRPTDSPLSPEDIFGSSLGGIFTDDLQNQHGDDPNTVILYRPSNPAYKELEFRTADVDGEEQRRKFAHYLWNAGILMAELMGGRPGENRARDSGVGIESISEHEAWKDGEWWTSREEEERWSVKGQRVLELGAGVGLGGIMSALTGAEEVAITDYPAPPILDTIETNVSNNLPHDLRSKMMVQGHQWGDFVSEFATSHAHRHTRILAADCLWMPHEHENLAHSMLHFLSESPDARIFVIAGFHTGRARVAPFFEETVPLVGMQIEEIYEMNAEGKRRPWAKERDGGREDIGERKKWLVVARLRRRAEP</sequence>
<name>A0A6A6IFV6_9PLEO</name>